<keyword evidence="2" id="KW-1185">Reference proteome</keyword>
<evidence type="ECO:0000313" key="2">
    <source>
        <dbReference type="Proteomes" id="UP000805649"/>
    </source>
</evidence>
<accession>A0ACC3Z040</accession>
<organism evidence="1 2">
    <name type="scientific">Colletotrichum truncatum</name>
    <name type="common">Anthracnose fungus</name>
    <name type="synonym">Colletotrichum capsici</name>
    <dbReference type="NCBI Taxonomy" id="5467"/>
    <lineage>
        <taxon>Eukaryota</taxon>
        <taxon>Fungi</taxon>
        <taxon>Dikarya</taxon>
        <taxon>Ascomycota</taxon>
        <taxon>Pezizomycotina</taxon>
        <taxon>Sordariomycetes</taxon>
        <taxon>Hypocreomycetidae</taxon>
        <taxon>Glomerellales</taxon>
        <taxon>Glomerellaceae</taxon>
        <taxon>Colletotrichum</taxon>
        <taxon>Colletotrichum truncatum species complex</taxon>
    </lineage>
</organism>
<evidence type="ECO:0000313" key="1">
    <source>
        <dbReference type="EMBL" id="KAL0937445.1"/>
    </source>
</evidence>
<protein>
    <submittedName>
        <fullName evidence="1">Het domain-containing protein</fullName>
    </submittedName>
</protein>
<name>A0ACC3Z040_COLTU</name>
<dbReference type="Proteomes" id="UP000805649">
    <property type="component" value="Unassembled WGS sequence"/>
</dbReference>
<sequence length="965" mass="107216">MEHLPVPHDPIQGHPEIALATAQFHDPGPFLEYPERYGSILNGKFPHVPTQADAMRGHFSAAIASNDVIDYYQGWLFFSLVQEFLGDFYDMKNYTSFTLDDQGELSSVMLSTRTLHDDLASLRTSGPLASIRAGDKYHLHLEECLAAALDAFDAIDHRFPGFLKVFDQEMICLASVAEKLDSALQTALEHGPKDDMKSDIQYFPKSAKHPWFYKIASLLDPMSSGVKMAMINAGWCPGDISKIRDSFTSIDAFYYLSKFKADPTVADLHKDCQEYGCSLQVPAEPKHERPECDCPGMVTFEEEQLIEIYQKGDIPCFAIGKLDDGSFGIALISCSIDEESQKDPDNHYVALSHVWSEGMGNPQANSLPFCQLAYVMHWSMMAYQLVEEKLQSEKKSQSGITIQTERKIRQVNLWIDTMCCPATPGYGKNLCLSRMREIYANAYAVLVRSSILQVTRIGNLVQDTSKGIMDIAARIYLSPWMRRMWTLQEGVLAGTSRARGAGDRLCFAFSDSLLCLESVIGLLKQAPKHEAALAFRFIAEFRDLSVSMWRLSDKNNPVSRSGSGFFVQMIANALKYRTLTVASDEVICLATLLDLRINSTRGEVMPLIGDGQAPEDGMCELWRRIEVLQGSAGLPPDIIFTCVPRVQVPGFRWAPRTLVQYAKYGDLNISYSTPYQAKIEQGGLRVRFPGAKLTCLGAWDTIGRHLPDGKQATDGNQHELSENPRMGSEKATPRVLMVKIPPDGDQWYAVRVHDKVSDRAGGDAVPGSGTGRESDASPISDPKDDLVRYLKTGSAALIFQPGKLITGPGLLVSIETTPSTTDLGSALERLALTKDPLRVHSEFPVKIMPLADTACVIAEAARHCVRDLRQSVVAEARQRGEDLTVEDVWKDNTLMFNLLRKVAVGFLTSSDKLKEALYFEVLSRRASATDESALETFLTYVRQMAYFGGGMEGELYDEDCDWCVD</sequence>
<comment type="caution">
    <text evidence="1">The sequence shown here is derived from an EMBL/GenBank/DDBJ whole genome shotgun (WGS) entry which is preliminary data.</text>
</comment>
<gene>
    <name evidence="1" type="ORF">CTRU02_207176</name>
</gene>
<reference evidence="1 2" key="1">
    <citation type="journal article" date="2020" name="Phytopathology">
        <title>Genome Sequence Resources of Colletotrichum truncatum, C. plurivorum, C. musicola, and C. sojae: Four Species Pathogenic to Soybean (Glycine max).</title>
        <authorList>
            <person name="Rogerio F."/>
            <person name="Boufleur T.R."/>
            <person name="Ciampi-Guillardi M."/>
            <person name="Sukno S.A."/>
            <person name="Thon M.R."/>
            <person name="Massola Junior N.S."/>
            <person name="Baroncelli R."/>
        </authorList>
    </citation>
    <scope>NUCLEOTIDE SEQUENCE [LARGE SCALE GENOMIC DNA]</scope>
    <source>
        <strain evidence="1 2">CMES1059</strain>
    </source>
</reference>
<proteinExistence type="predicted"/>
<dbReference type="EMBL" id="VUJX02000004">
    <property type="protein sequence ID" value="KAL0937445.1"/>
    <property type="molecule type" value="Genomic_DNA"/>
</dbReference>